<protein>
    <submittedName>
        <fullName evidence="1">Uncharacterized protein</fullName>
    </submittedName>
</protein>
<accession>A0A5B8RP30</accession>
<dbReference type="GeneID" id="65053213"/>
<name>A0A5B8RP30_9CAUD</name>
<dbReference type="RefSeq" id="YP_010064757.1">
    <property type="nucleotide sequence ID" value="NC_054894.1"/>
</dbReference>
<dbReference type="KEGG" id="vg:65053213"/>
<evidence type="ECO:0000313" key="1">
    <source>
        <dbReference type="EMBL" id="QEA09672.1"/>
    </source>
</evidence>
<sequence length="76" mass="8840">MKLKTQNIMKTLDSNHRVIIKCDIPGEKIKQVTITEGKGCYTVGTSPRCTLRQYSKQDVIDFLDKNSMYIETWKAW</sequence>
<evidence type="ECO:0000313" key="2">
    <source>
        <dbReference type="Proteomes" id="UP000321468"/>
    </source>
</evidence>
<organism evidence="1 2">
    <name type="scientific">Escherichia phage Henu7</name>
    <dbReference type="NCBI Taxonomy" id="2589652"/>
    <lineage>
        <taxon>Viruses</taxon>
        <taxon>Duplodnaviria</taxon>
        <taxon>Heunggongvirae</taxon>
        <taxon>Uroviricota</taxon>
        <taxon>Caudoviricetes</taxon>
        <taxon>Drexlerviridae</taxon>
        <taxon>Tempevirinae</taxon>
        <taxon>Henuseptimavirus</taxon>
        <taxon>Henuseptimavirus henu7</taxon>
    </lineage>
</organism>
<proteinExistence type="predicted"/>
<reference evidence="1 2" key="1">
    <citation type="submission" date="2019-06" db="EMBL/GenBank/DDBJ databases">
        <authorList>
            <person name="Li Q."/>
            <person name="Teng T."/>
        </authorList>
    </citation>
    <scope>NUCLEOTIDE SEQUENCE [LARGE SCALE GENOMIC DNA]</scope>
</reference>
<keyword evidence="2" id="KW-1185">Reference proteome</keyword>
<dbReference type="Proteomes" id="UP000321468">
    <property type="component" value="Genome"/>
</dbReference>
<dbReference type="EMBL" id="MN019128">
    <property type="protein sequence ID" value="QEA09672.1"/>
    <property type="molecule type" value="Genomic_DNA"/>
</dbReference>